<evidence type="ECO:0008006" key="15">
    <source>
        <dbReference type="Google" id="ProtNLM"/>
    </source>
</evidence>
<dbReference type="InterPro" id="IPR045152">
    <property type="entry name" value="EDC4-like"/>
</dbReference>
<dbReference type="GO" id="GO:0006397">
    <property type="term" value="P:mRNA processing"/>
    <property type="evidence" value="ECO:0007669"/>
    <property type="project" value="UniProtKB-KW"/>
</dbReference>
<feature type="region of interest" description="Disordered" evidence="10">
    <location>
        <begin position="129"/>
        <end position="157"/>
    </location>
</feature>
<keyword evidence="3" id="KW-0963">Cytoplasm</keyword>
<feature type="domain" description="Enhancer of mRNA-decapping protein 4 C-terminal" evidence="12">
    <location>
        <begin position="1322"/>
        <end position="1425"/>
    </location>
</feature>
<organism evidence="13 14">
    <name type="scientific">Ziziphus jujuba var. spinosa</name>
    <dbReference type="NCBI Taxonomy" id="714518"/>
    <lineage>
        <taxon>Eukaryota</taxon>
        <taxon>Viridiplantae</taxon>
        <taxon>Streptophyta</taxon>
        <taxon>Embryophyta</taxon>
        <taxon>Tracheophyta</taxon>
        <taxon>Spermatophyta</taxon>
        <taxon>Magnoliopsida</taxon>
        <taxon>eudicotyledons</taxon>
        <taxon>Gunneridae</taxon>
        <taxon>Pentapetalae</taxon>
        <taxon>rosids</taxon>
        <taxon>fabids</taxon>
        <taxon>Rosales</taxon>
        <taxon>Rhamnaceae</taxon>
        <taxon>Paliureae</taxon>
        <taxon>Ziziphus</taxon>
    </lineage>
</organism>
<feature type="compositionally biased region" description="Low complexity" evidence="10">
    <location>
        <begin position="198"/>
        <end position="215"/>
    </location>
</feature>
<evidence type="ECO:0000256" key="7">
    <source>
        <dbReference type="ARBA" id="ARBA00022737"/>
    </source>
</evidence>
<feature type="compositionally biased region" description="Low complexity" evidence="10">
    <location>
        <begin position="1014"/>
        <end position="1023"/>
    </location>
</feature>
<feature type="compositionally biased region" description="Low complexity" evidence="10">
    <location>
        <begin position="73"/>
        <end position="101"/>
    </location>
</feature>
<dbReference type="EMBL" id="JAEACU010000001">
    <property type="protein sequence ID" value="KAH7546961.1"/>
    <property type="molecule type" value="Genomic_DNA"/>
</dbReference>
<dbReference type="PROSITE" id="PS50294">
    <property type="entry name" value="WD_REPEATS_REGION"/>
    <property type="match status" value="1"/>
</dbReference>
<keyword evidence="4" id="KW-0597">Phosphoprotein</keyword>
<keyword evidence="5 9" id="KW-0853">WD repeat</keyword>
<feature type="compositionally biased region" description="Low complexity" evidence="10">
    <location>
        <begin position="990"/>
        <end position="1005"/>
    </location>
</feature>
<feature type="region of interest" description="Disordered" evidence="10">
    <location>
        <begin position="948"/>
        <end position="1025"/>
    </location>
</feature>
<evidence type="ECO:0000256" key="6">
    <source>
        <dbReference type="ARBA" id="ARBA00022664"/>
    </source>
</evidence>
<dbReference type="Pfam" id="PF21289">
    <property type="entry name" value="EDC4_C"/>
    <property type="match status" value="1"/>
</dbReference>
<feature type="region of interest" description="Disordered" evidence="10">
    <location>
        <begin position="1"/>
        <end position="116"/>
    </location>
</feature>
<dbReference type="Gene3D" id="2.130.10.10">
    <property type="entry name" value="YVTN repeat-like/Quinoprotein amine dehydrogenase"/>
    <property type="match status" value="1"/>
</dbReference>
<dbReference type="InterPro" id="IPR044938">
    <property type="entry name" value="EDC4_C_sf"/>
</dbReference>
<evidence type="ECO:0000256" key="10">
    <source>
        <dbReference type="SAM" id="MobiDB-lite"/>
    </source>
</evidence>
<dbReference type="Pfam" id="PF16529">
    <property type="entry name" value="Ge1_WD40"/>
    <property type="match status" value="1"/>
</dbReference>
<evidence type="ECO:0000256" key="2">
    <source>
        <dbReference type="ARBA" id="ARBA00009639"/>
    </source>
</evidence>
<keyword evidence="8" id="KW-0175">Coiled coil</keyword>
<keyword evidence="6" id="KW-0507">mRNA processing</keyword>
<evidence type="ECO:0000256" key="3">
    <source>
        <dbReference type="ARBA" id="ARBA00022490"/>
    </source>
</evidence>
<gene>
    <name evidence="13" type="ORF">FEM48_Zijuj01G0256600</name>
</gene>
<dbReference type="Gene3D" id="1.10.220.100">
    <property type="entry name" value="conserved c-terminal region of ge- 1"/>
    <property type="match status" value="1"/>
</dbReference>
<dbReference type="Proteomes" id="UP000813462">
    <property type="component" value="Unassembled WGS sequence"/>
</dbReference>
<feature type="compositionally biased region" description="Polar residues" evidence="10">
    <location>
        <begin position="132"/>
        <end position="156"/>
    </location>
</feature>
<feature type="region of interest" description="Disordered" evidence="10">
    <location>
        <begin position="711"/>
        <end position="757"/>
    </location>
</feature>
<protein>
    <recommendedName>
        <fullName evidence="15">Enhancer of mRNA-decapping protein 4-like</fullName>
    </recommendedName>
</protein>
<evidence type="ECO:0000313" key="14">
    <source>
        <dbReference type="Proteomes" id="UP000813462"/>
    </source>
</evidence>
<evidence type="ECO:0000256" key="5">
    <source>
        <dbReference type="ARBA" id="ARBA00022574"/>
    </source>
</evidence>
<feature type="repeat" description="WD" evidence="9">
    <location>
        <begin position="308"/>
        <end position="350"/>
    </location>
</feature>
<proteinExistence type="inferred from homology"/>
<evidence type="ECO:0000256" key="8">
    <source>
        <dbReference type="ARBA" id="ARBA00023054"/>
    </source>
</evidence>
<feature type="compositionally biased region" description="Low complexity" evidence="10">
    <location>
        <begin position="9"/>
        <end position="29"/>
    </location>
</feature>
<dbReference type="InterPro" id="IPR032401">
    <property type="entry name" value="EDC4_WD40"/>
</dbReference>
<evidence type="ECO:0000313" key="13">
    <source>
        <dbReference type="EMBL" id="KAH7546961.1"/>
    </source>
</evidence>
<dbReference type="FunFam" id="1.10.220.100:FF:000001">
    <property type="entry name" value="Enhancer of mRNA-decapping protein 4"/>
    <property type="match status" value="1"/>
</dbReference>
<evidence type="ECO:0000256" key="1">
    <source>
        <dbReference type="ARBA" id="ARBA00004201"/>
    </source>
</evidence>
<dbReference type="GO" id="GO:0000932">
    <property type="term" value="C:P-body"/>
    <property type="evidence" value="ECO:0007669"/>
    <property type="project" value="UniProtKB-SubCell"/>
</dbReference>
<dbReference type="PROSITE" id="PS50082">
    <property type="entry name" value="WD_REPEATS_2"/>
    <property type="match status" value="1"/>
</dbReference>
<dbReference type="InterPro" id="IPR036322">
    <property type="entry name" value="WD40_repeat_dom_sf"/>
</dbReference>
<dbReference type="FunFam" id="2.130.10.10:FF:000232">
    <property type="entry name" value="enhancer of mRNA-decapping protein 4"/>
    <property type="match status" value="1"/>
</dbReference>
<feature type="region of interest" description="Disordered" evidence="10">
    <location>
        <begin position="789"/>
        <end position="823"/>
    </location>
</feature>
<evidence type="ECO:0000259" key="11">
    <source>
        <dbReference type="Pfam" id="PF16529"/>
    </source>
</evidence>
<evidence type="ECO:0000256" key="9">
    <source>
        <dbReference type="PROSITE-ProRule" id="PRU00221"/>
    </source>
</evidence>
<dbReference type="PANTHER" id="PTHR15598:SF7">
    <property type="entry name" value="ENHANCER OF MRNA-DECAPPING-LIKE PROTEIN"/>
    <property type="match status" value="1"/>
</dbReference>
<evidence type="ECO:0000259" key="12">
    <source>
        <dbReference type="Pfam" id="PF21289"/>
    </source>
</evidence>
<keyword evidence="7" id="KW-0677">Repeat</keyword>
<dbReference type="InterPro" id="IPR001680">
    <property type="entry name" value="WD40_rpt"/>
</dbReference>
<dbReference type="SUPFAM" id="SSF50978">
    <property type="entry name" value="WD40 repeat-like"/>
    <property type="match status" value="1"/>
</dbReference>
<dbReference type="GO" id="GO:0031087">
    <property type="term" value="P:deadenylation-independent decapping of nuclear-transcribed mRNA"/>
    <property type="evidence" value="ECO:0007669"/>
    <property type="project" value="InterPro"/>
</dbReference>
<dbReference type="InterPro" id="IPR015943">
    <property type="entry name" value="WD40/YVTN_repeat-like_dom_sf"/>
</dbReference>
<dbReference type="InterPro" id="IPR049404">
    <property type="entry name" value="EDC4_C"/>
</dbReference>
<evidence type="ECO:0000256" key="4">
    <source>
        <dbReference type="ARBA" id="ARBA00022553"/>
    </source>
</evidence>
<feature type="domain" description="Enhancer of mRNA-decapping protein 4 WD40 repeat region" evidence="11">
    <location>
        <begin position="261"/>
        <end position="584"/>
    </location>
</feature>
<feature type="compositionally biased region" description="Basic and acidic residues" evidence="10">
    <location>
        <begin position="802"/>
        <end position="812"/>
    </location>
</feature>
<dbReference type="SMART" id="SM00320">
    <property type="entry name" value="WD40"/>
    <property type="match status" value="3"/>
</dbReference>
<sequence length="1453" mass="157257">MASPTGIIPNPNLNPNQNQNQNLNQTQFQLHHHQQQHQQQQAAGGGHFDMQKLYKPSSSSSLSPTPSPPPISPNINLNTTPSLPSSSSPSPSSYPTTSSSSYPPPTGPSYPFHPQYLPYHHQQHLNHHLPNISMQPPTQQQRPISYAPTSPNSNITGGARLMALLSNQKPPDLQSTATVPFSSSATSAPQLPPDFSVSSSSSTTTPSAPPLSLATQQNPTTATPMRLPSRKVPRGRHLIGERVVYDIDVRLQGEVQPQLEVTPITKYGSDPGLVLGRQIAVNKSYICYGLKLGAIRVLDINTALRALLRGHNQRVTDMAFFAEDVHLLASASVDGRVFIWRIAEGPDEEDKPQITGKIVVAIQIVGEGKPVHPRLCWHPHKQEILVFAIENRILKIDTTKIGKGKMFSAEEPLKCPLDKLVDGVQLVGNHDGEITELSMCQWMKSRLASASVDGTVGVLFIDSSAVKIWEDRKAPPIAVLRPHDGQPVNSVTFLTAPHRPDHIVLITAGPLNREVKMWASESEEGWLLPSDTESWQCTQTLYIMSSAETKAEDAFFNQVVALPRAGLFLLANAKKNAIYVVHIEYGSNPTATRMDYIAEFTVTMPILSLTGTSDSLPDGDLGVQVYCVQTQAIQQYALDLSQCLPPPIDNTELEKANPSASQAFDASDGSAVFESLQTSEASEISVGNLSSMPYMSSESSLLTVQPVKLASSDPKSLPDVASSGINAEPIPLPSHSGIENLHPPSPPLPLSPRLSRNLSGFRSSGNSIISDHGSDQSILVHSFDQRMDSVKDNNADTSSSRDNQRKGDKNGAEDDNSVLPSSSAVFKRPTHLVTPSEILAVSASSSENSQFGQGMGVVEAKVQDIVISNDADSIEKEVKVIGEMQTGNNIESDVHGEAQVIPAEKKEKSFYSQASGLSFQVARDCCVETYSGEGVLQGNNVGVTKALEQHPTTSEEEVQDSKAGELEASATVLPPPVQASKGKRQKGKNSQVSASSSPSPSPFNSTDLSNEPDGSSGASAAAATFPQLSTMKDTLDQLMSMQKELQKQLNVMVSVPITKEGRRLEGSLGRSLEKVVKANTDALWAHFQEENAKQEKLERDRTQQIMNLMTNFVNKDLQAMLEKILKKEIAAVGPAVARAVTQILEKTVNSAITECFQKGVGEKAVSQLEKSVHSKLEATVARQIQSQFQTSGKQALQDALRTSLEASMIPAFEMSCKNMFEQVDATLQRGLIKHTVAAQQQFESTHSPLAVTLRDAINSASTITRTLSGELADGQRKLLSFATAGANSKATSTLATQLSNGPLPGLHEMVEAPVDPIKELSRLVAEQKFEEAFTAALHRSDVSIVSWLCSQVDLQRILSLVPLPLSQGVLLALLQQLACDISNDTPKKLAWMTDVAVAINPTDPMIALHIRPIFEQVYQILSHHRNIPTMSPSEASSIRLLTHVINSVLMSCK</sequence>
<comment type="subcellular location">
    <subcellularLocation>
        <location evidence="1">Cytoplasm</location>
        <location evidence="1">P-body</location>
    </subcellularLocation>
</comment>
<name>A0A978W4S7_ZIZJJ</name>
<comment type="similarity">
    <text evidence="2">Belongs to the WD repeat EDC4 family.</text>
</comment>
<feature type="region of interest" description="Disordered" evidence="10">
    <location>
        <begin position="170"/>
        <end position="232"/>
    </location>
</feature>
<dbReference type="PANTHER" id="PTHR15598">
    <property type="entry name" value="ENHANCER OF MRNA-DECAPPING PROTEIN 4"/>
    <property type="match status" value="1"/>
</dbReference>
<reference evidence="13" key="1">
    <citation type="journal article" date="2021" name="Front. Plant Sci.">
        <title>Chromosome-Scale Genome Assembly for Chinese Sour Jujube and Insights Into Its Genome Evolution and Domestication Signature.</title>
        <authorList>
            <person name="Shen L.-Y."/>
            <person name="Luo H."/>
            <person name="Wang X.-L."/>
            <person name="Wang X.-M."/>
            <person name="Qiu X.-J."/>
            <person name="Liu H."/>
            <person name="Zhou S.-S."/>
            <person name="Jia K.-H."/>
            <person name="Nie S."/>
            <person name="Bao Y.-T."/>
            <person name="Zhang R.-G."/>
            <person name="Yun Q.-Z."/>
            <person name="Chai Y.-H."/>
            <person name="Lu J.-Y."/>
            <person name="Li Y."/>
            <person name="Zhao S.-W."/>
            <person name="Mao J.-F."/>
            <person name="Jia S.-G."/>
            <person name="Mao Y.-M."/>
        </authorList>
    </citation>
    <scope>NUCLEOTIDE SEQUENCE</scope>
    <source>
        <strain evidence="13">AT0</strain>
        <tissue evidence="13">Leaf</tissue>
    </source>
</reference>
<comment type="caution">
    <text evidence="13">The sequence shown here is derived from an EMBL/GenBank/DDBJ whole genome shotgun (WGS) entry which is preliminary data.</text>
</comment>
<feature type="compositionally biased region" description="Polar residues" evidence="10">
    <location>
        <begin position="170"/>
        <end position="189"/>
    </location>
</feature>
<accession>A0A978W4S7</accession>